<keyword evidence="7" id="KW-0560">Oxidoreductase</keyword>
<dbReference type="Proteomes" id="UP000791440">
    <property type="component" value="Unassembled WGS sequence"/>
</dbReference>
<evidence type="ECO:0000256" key="6">
    <source>
        <dbReference type="ARBA" id="ARBA00022723"/>
    </source>
</evidence>
<dbReference type="EMBL" id="JH668834">
    <property type="protein sequence ID" value="KAG6462342.1"/>
    <property type="molecule type" value="Genomic_DNA"/>
</dbReference>
<evidence type="ECO:0000259" key="11">
    <source>
        <dbReference type="Pfam" id="PF20256"/>
    </source>
</evidence>
<dbReference type="InterPro" id="IPR046867">
    <property type="entry name" value="AldOxase/xan_DH_MoCoBD2"/>
</dbReference>
<name>A0A921ZQI7_MANSE</name>
<reference evidence="12" key="2">
    <citation type="submission" date="2020-12" db="EMBL/GenBank/DDBJ databases">
        <authorList>
            <person name="Kanost M."/>
        </authorList>
    </citation>
    <scope>NUCLEOTIDE SEQUENCE</scope>
</reference>
<dbReference type="GO" id="GO:0005506">
    <property type="term" value="F:iron ion binding"/>
    <property type="evidence" value="ECO:0007669"/>
    <property type="project" value="InterPro"/>
</dbReference>
<keyword evidence="13" id="KW-1185">Reference proteome</keyword>
<comment type="cofactor">
    <cofactor evidence="2">
        <name>FAD</name>
        <dbReference type="ChEBI" id="CHEBI:57692"/>
    </cofactor>
</comment>
<dbReference type="GO" id="GO:0051537">
    <property type="term" value="F:2 iron, 2 sulfur cluster binding"/>
    <property type="evidence" value="ECO:0007669"/>
    <property type="project" value="UniProtKB-KW"/>
</dbReference>
<evidence type="ECO:0000256" key="8">
    <source>
        <dbReference type="ARBA" id="ARBA00023004"/>
    </source>
</evidence>
<dbReference type="AlphaFoldDB" id="A0A921ZQI7"/>
<comment type="caution">
    <text evidence="12">The sequence shown here is derived from an EMBL/GenBank/DDBJ whole genome shotgun (WGS) entry which is preliminary data.</text>
</comment>
<comment type="cofactor">
    <cofactor evidence="10">
        <name>[2Fe-2S] cluster</name>
        <dbReference type="ChEBI" id="CHEBI:190135"/>
    </cofactor>
</comment>
<evidence type="ECO:0000256" key="10">
    <source>
        <dbReference type="ARBA" id="ARBA00034078"/>
    </source>
</evidence>
<gene>
    <name evidence="12" type="ORF">O3G_MSEX013200</name>
</gene>
<protein>
    <recommendedName>
        <fullName evidence="11">Aldehyde oxidase/xanthine dehydrogenase second molybdopterin binding domain-containing protein</fullName>
    </recommendedName>
</protein>
<dbReference type="InterPro" id="IPR016208">
    <property type="entry name" value="Ald_Oxase/xanthine_DH-like"/>
</dbReference>
<keyword evidence="6" id="KW-0479">Metal-binding</keyword>
<reference evidence="12" key="1">
    <citation type="journal article" date="2016" name="Insect Biochem. Mol. Biol.">
        <title>Multifaceted biological insights from a draft genome sequence of the tobacco hornworm moth, Manduca sexta.</title>
        <authorList>
            <person name="Kanost M.R."/>
            <person name="Arrese E.L."/>
            <person name="Cao X."/>
            <person name="Chen Y.R."/>
            <person name="Chellapilla S."/>
            <person name="Goldsmith M.R."/>
            <person name="Grosse-Wilde E."/>
            <person name="Heckel D.G."/>
            <person name="Herndon N."/>
            <person name="Jiang H."/>
            <person name="Papanicolaou A."/>
            <person name="Qu J."/>
            <person name="Soulages J.L."/>
            <person name="Vogel H."/>
            <person name="Walters J."/>
            <person name="Waterhouse R.M."/>
            <person name="Ahn S.J."/>
            <person name="Almeida F.C."/>
            <person name="An C."/>
            <person name="Aqrawi P."/>
            <person name="Bretschneider A."/>
            <person name="Bryant W.B."/>
            <person name="Bucks S."/>
            <person name="Chao H."/>
            <person name="Chevignon G."/>
            <person name="Christen J.M."/>
            <person name="Clarke D.F."/>
            <person name="Dittmer N.T."/>
            <person name="Ferguson L.C.F."/>
            <person name="Garavelou S."/>
            <person name="Gordon K.H.J."/>
            <person name="Gunaratna R.T."/>
            <person name="Han Y."/>
            <person name="Hauser F."/>
            <person name="He Y."/>
            <person name="Heidel-Fischer H."/>
            <person name="Hirsh A."/>
            <person name="Hu Y."/>
            <person name="Jiang H."/>
            <person name="Kalra D."/>
            <person name="Klinner C."/>
            <person name="Konig C."/>
            <person name="Kovar C."/>
            <person name="Kroll A.R."/>
            <person name="Kuwar S.S."/>
            <person name="Lee S.L."/>
            <person name="Lehman R."/>
            <person name="Li K."/>
            <person name="Li Z."/>
            <person name="Liang H."/>
            <person name="Lovelace S."/>
            <person name="Lu Z."/>
            <person name="Mansfield J.H."/>
            <person name="McCulloch K.J."/>
            <person name="Mathew T."/>
            <person name="Morton B."/>
            <person name="Muzny D.M."/>
            <person name="Neunemann D."/>
            <person name="Ongeri F."/>
            <person name="Pauchet Y."/>
            <person name="Pu L.L."/>
            <person name="Pyrousis I."/>
            <person name="Rao X.J."/>
            <person name="Redding A."/>
            <person name="Roesel C."/>
            <person name="Sanchez-Gracia A."/>
            <person name="Schaack S."/>
            <person name="Shukla A."/>
            <person name="Tetreau G."/>
            <person name="Wang Y."/>
            <person name="Xiong G.H."/>
            <person name="Traut W."/>
            <person name="Walsh T.K."/>
            <person name="Worley K.C."/>
            <person name="Wu D."/>
            <person name="Wu W."/>
            <person name="Wu Y.Q."/>
            <person name="Zhang X."/>
            <person name="Zou Z."/>
            <person name="Zucker H."/>
            <person name="Briscoe A.D."/>
            <person name="Burmester T."/>
            <person name="Clem R.J."/>
            <person name="Feyereisen R."/>
            <person name="Grimmelikhuijzen C.J.P."/>
            <person name="Hamodrakas S.J."/>
            <person name="Hansson B.S."/>
            <person name="Huguet E."/>
            <person name="Jermiin L.S."/>
            <person name="Lan Q."/>
            <person name="Lehman H.K."/>
            <person name="Lorenzen M."/>
            <person name="Merzendorfer H."/>
            <person name="Michalopoulos I."/>
            <person name="Morton D.B."/>
            <person name="Muthukrishnan S."/>
            <person name="Oakeshott J.G."/>
            <person name="Palmer W."/>
            <person name="Park Y."/>
            <person name="Passarelli A.L."/>
            <person name="Rozas J."/>
            <person name="Schwartz L.M."/>
            <person name="Smith W."/>
            <person name="Southgate A."/>
            <person name="Vilcinskas A."/>
            <person name="Vogt R."/>
            <person name="Wang P."/>
            <person name="Werren J."/>
            <person name="Yu X.Q."/>
            <person name="Zhou J.J."/>
            <person name="Brown S.J."/>
            <person name="Scherer S.E."/>
            <person name="Richards S."/>
            <person name="Blissard G.W."/>
        </authorList>
    </citation>
    <scope>NUCLEOTIDE SEQUENCE</scope>
</reference>
<evidence type="ECO:0000256" key="1">
    <source>
        <dbReference type="ARBA" id="ARBA00001924"/>
    </source>
</evidence>
<feature type="domain" description="Aldehyde oxidase/xanthine dehydrogenase second molybdopterin binding" evidence="11">
    <location>
        <begin position="66"/>
        <end position="314"/>
    </location>
</feature>
<comment type="similarity">
    <text evidence="3">Belongs to the xanthine dehydrogenase family.</text>
</comment>
<evidence type="ECO:0000256" key="7">
    <source>
        <dbReference type="ARBA" id="ARBA00023002"/>
    </source>
</evidence>
<dbReference type="PANTHER" id="PTHR11908:SF132">
    <property type="entry name" value="ALDEHYDE OXIDASE 1-RELATED"/>
    <property type="match status" value="1"/>
</dbReference>
<accession>A0A921ZQI7</accession>
<keyword evidence="5" id="KW-0001">2Fe-2S</keyword>
<dbReference type="PANTHER" id="PTHR11908">
    <property type="entry name" value="XANTHINE DEHYDROGENASE"/>
    <property type="match status" value="1"/>
</dbReference>
<keyword evidence="8" id="KW-0408">Iron</keyword>
<keyword evidence="9" id="KW-0411">Iron-sulfur</keyword>
<sequence>MCFTICCNLYHSTINLKVFLGNLEAIAMVEYVMEQIACELGLDPLDVRLANIAEEYADIKKMIKTIKKNSNYEKRRKAVDKFNRENRWLKRGLRFSIMRWTPIPVGIIAVNMSVYHGDGTIALTHSGIEMGQGLNTKAIQVCAFLLNIPIEKIQVKENNTIIGPNVYATAGSLGSQNVSLGVTECCEELLRRLEPIRQQLTNPTWEELISTAYQSNVNLQTQGFVGIPDIEKYVYNIFGVALAEVEVDVLTGEFQVLRVDLEEDVGLSTNPFIDVGQIEGAFIMGQGYWTCEDLIYDKNTGEMTNNPPVELLRPTRN</sequence>
<comment type="cofactor">
    <cofactor evidence="1">
        <name>Mo-molybdopterin</name>
        <dbReference type="ChEBI" id="CHEBI:71302"/>
    </cofactor>
</comment>
<evidence type="ECO:0000313" key="13">
    <source>
        <dbReference type="Proteomes" id="UP000791440"/>
    </source>
</evidence>
<evidence type="ECO:0000256" key="4">
    <source>
        <dbReference type="ARBA" id="ARBA00022505"/>
    </source>
</evidence>
<keyword evidence="4" id="KW-0500">Molybdenum</keyword>
<dbReference type="FunFam" id="3.30.365.10:FF:000002">
    <property type="entry name" value="Xanthine dehydrogenase oxidase"/>
    <property type="match status" value="1"/>
</dbReference>
<dbReference type="Pfam" id="PF20256">
    <property type="entry name" value="MoCoBD_2"/>
    <property type="match status" value="1"/>
</dbReference>
<evidence type="ECO:0000313" key="12">
    <source>
        <dbReference type="EMBL" id="KAG6462342.1"/>
    </source>
</evidence>
<evidence type="ECO:0000256" key="2">
    <source>
        <dbReference type="ARBA" id="ARBA00001974"/>
    </source>
</evidence>
<organism evidence="12 13">
    <name type="scientific">Manduca sexta</name>
    <name type="common">Tobacco hawkmoth</name>
    <name type="synonym">Tobacco hornworm</name>
    <dbReference type="NCBI Taxonomy" id="7130"/>
    <lineage>
        <taxon>Eukaryota</taxon>
        <taxon>Metazoa</taxon>
        <taxon>Ecdysozoa</taxon>
        <taxon>Arthropoda</taxon>
        <taxon>Hexapoda</taxon>
        <taxon>Insecta</taxon>
        <taxon>Pterygota</taxon>
        <taxon>Neoptera</taxon>
        <taxon>Endopterygota</taxon>
        <taxon>Lepidoptera</taxon>
        <taxon>Glossata</taxon>
        <taxon>Ditrysia</taxon>
        <taxon>Bombycoidea</taxon>
        <taxon>Sphingidae</taxon>
        <taxon>Sphinginae</taxon>
        <taxon>Sphingini</taxon>
        <taxon>Manduca</taxon>
    </lineage>
</organism>
<dbReference type="GO" id="GO:0016491">
    <property type="term" value="F:oxidoreductase activity"/>
    <property type="evidence" value="ECO:0007669"/>
    <property type="project" value="UniProtKB-KW"/>
</dbReference>
<evidence type="ECO:0000256" key="3">
    <source>
        <dbReference type="ARBA" id="ARBA00006849"/>
    </source>
</evidence>
<proteinExistence type="inferred from homology"/>
<evidence type="ECO:0000256" key="9">
    <source>
        <dbReference type="ARBA" id="ARBA00023014"/>
    </source>
</evidence>
<evidence type="ECO:0000256" key="5">
    <source>
        <dbReference type="ARBA" id="ARBA00022714"/>
    </source>
</evidence>